<reference evidence="2" key="1">
    <citation type="journal article" date="2014" name="Int. J. Syst. Evol. Microbiol.">
        <title>Complete genome sequence of Corynebacterium casei LMG S-19264T (=DSM 44701T), isolated from a smear-ripened cheese.</title>
        <authorList>
            <consortium name="US DOE Joint Genome Institute (JGI-PGF)"/>
            <person name="Walter F."/>
            <person name="Albersmeier A."/>
            <person name="Kalinowski J."/>
            <person name="Ruckert C."/>
        </authorList>
    </citation>
    <scope>NUCLEOTIDE SEQUENCE</scope>
    <source>
        <strain evidence="2">CGMCC 1.15448</strain>
    </source>
</reference>
<evidence type="ECO:0000313" key="3">
    <source>
        <dbReference type="Proteomes" id="UP000607559"/>
    </source>
</evidence>
<dbReference type="CDD" id="cd00761">
    <property type="entry name" value="Glyco_tranf_GTA_type"/>
    <property type="match status" value="1"/>
</dbReference>
<reference evidence="2" key="2">
    <citation type="submission" date="2020-09" db="EMBL/GenBank/DDBJ databases">
        <authorList>
            <person name="Sun Q."/>
            <person name="Zhou Y."/>
        </authorList>
    </citation>
    <scope>NUCLEOTIDE SEQUENCE</scope>
    <source>
        <strain evidence="2">CGMCC 1.15448</strain>
    </source>
</reference>
<evidence type="ECO:0000313" key="2">
    <source>
        <dbReference type="EMBL" id="GGA86312.1"/>
    </source>
</evidence>
<proteinExistence type="predicted"/>
<comment type="caution">
    <text evidence="2">The sequence shown here is derived from an EMBL/GenBank/DDBJ whole genome shotgun (WGS) entry which is preliminary data.</text>
</comment>
<organism evidence="2 3">
    <name type="scientific">Puia dinghuensis</name>
    <dbReference type="NCBI Taxonomy" id="1792502"/>
    <lineage>
        <taxon>Bacteria</taxon>
        <taxon>Pseudomonadati</taxon>
        <taxon>Bacteroidota</taxon>
        <taxon>Chitinophagia</taxon>
        <taxon>Chitinophagales</taxon>
        <taxon>Chitinophagaceae</taxon>
        <taxon>Puia</taxon>
    </lineage>
</organism>
<name>A0A8J2U8H5_9BACT</name>
<dbReference type="EMBL" id="BMJC01000001">
    <property type="protein sequence ID" value="GGA86312.1"/>
    <property type="molecule type" value="Genomic_DNA"/>
</dbReference>
<dbReference type="Proteomes" id="UP000607559">
    <property type="component" value="Unassembled WGS sequence"/>
</dbReference>
<feature type="domain" description="Glycosyltransferase 2-like" evidence="1">
    <location>
        <begin position="18"/>
        <end position="146"/>
    </location>
</feature>
<dbReference type="RefSeq" id="WP_188928541.1">
    <property type="nucleotide sequence ID" value="NZ_BMJC01000001.1"/>
</dbReference>
<accession>A0A8J2U8H5</accession>
<dbReference type="InterPro" id="IPR029044">
    <property type="entry name" value="Nucleotide-diphossugar_trans"/>
</dbReference>
<dbReference type="GO" id="GO:0016758">
    <property type="term" value="F:hexosyltransferase activity"/>
    <property type="evidence" value="ECO:0007669"/>
    <property type="project" value="UniProtKB-ARBA"/>
</dbReference>
<dbReference type="PANTHER" id="PTHR22916">
    <property type="entry name" value="GLYCOSYLTRANSFERASE"/>
    <property type="match status" value="1"/>
</dbReference>
<dbReference type="Pfam" id="PF00535">
    <property type="entry name" value="Glycos_transf_2"/>
    <property type="match status" value="1"/>
</dbReference>
<dbReference type="Gene3D" id="3.90.550.10">
    <property type="entry name" value="Spore Coat Polysaccharide Biosynthesis Protein SpsA, Chain A"/>
    <property type="match status" value="1"/>
</dbReference>
<dbReference type="PANTHER" id="PTHR22916:SF3">
    <property type="entry name" value="UDP-GLCNAC:BETAGAL BETA-1,3-N-ACETYLGLUCOSAMINYLTRANSFERASE-LIKE PROTEIN 1"/>
    <property type="match status" value="1"/>
</dbReference>
<dbReference type="InterPro" id="IPR001173">
    <property type="entry name" value="Glyco_trans_2-like"/>
</dbReference>
<dbReference type="AlphaFoldDB" id="A0A8J2U8H5"/>
<gene>
    <name evidence="2" type="ORF">GCM10011511_06690</name>
</gene>
<keyword evidence="3" id="KW-1185">Reference proteome</keyword>
<sequence length="358" mass="40818">MTDKNSMPPLHNGRPWVSFCMSTYRRAGFLRKTLALIRMQTFTDFEVVISDNDPEESAASVVGELQDPRFRYYPNKANLGMVASFNKSIERSRGEFIVMITDDDPVYPEMLQVLHDLTIQYPGYGMYIGGHDTFFGGLLQARMAKAHVGMNSSLSDWELGAVKTFSPGEFPLAFLDGRFSGGLLWSVAIVKREIALSIGGFPDYGTPHLADCSYLLLSGSRAGCVHINTSLGNRAIHDDNYSYSSANYESIYKAPEGFIRWTEERMPSGSITPEIRQAITHYIGRDMTVYAISIKKMHQTLGVKSPEFEQFRRRFFRLAPMRKWRRKYFISVNYPNLFELFLDFRKVLFPPKIKIPGK</sequence>
<evidence type="ECO:0000259" key="1">
    <source>
        <dbReference type="Pfam" id="PF00535"/>
    </source>
</evidence>
<protein>
    <recommendedName>
        <fullName evidence="1">Glycosyltransferase 2-like domain-containing protein</fullName>
    </recommendedName>
</protein>
<dbReference type="SUPFAM" id="SSF53448">
    <property type="entry name" value="Nucleotide-diphospho-sugar transferases"/>
    <property type="match status" value="1"/>
</dbReference>